<dbReference type="HOGENOM" id="CLU_036521_0_0_1"/>
<dbReference type="STRING" id="933852.A0A0C3BN00"/>
<reference evidence="9" key="2">
    <citation type="submission" date="2015-01" db="EMBL/GenBank/DDBJ databases">
        <title>Evolutionary Origins and Diversification of the Mycorrhizal Mutualists.</title>
        <authorList>
            <consortium name="DOE Joint Genome Institute"/>
            <consortium name="Mycorrhizal Genomics Consortium"/>
            <person name="Kohler A."/>
            <person name="Kuo A."/>
            <person name="Nagy L.G."/>
            <person name="Floudas D."/>
            <person name="Copeland A."/>
            <person name="Barry K.W."/>
            <person name="Cichocki N."/>
            <person name="Veneault-Fourrey C."/>
            <person name="LaButti K."/>
            <person name="Lindquist E.A."/>
            <person name="Lipzen A."/>
            <person name="Lundell T."/>
            <person name="Morin E."/>
            <person name="Murat C."/>
            <person name="Riley R."/>
            <person name="Ohm R."/>
            <person name="Sun H."/>
            <person name="Tunlid A."/>
            <person name="Henrissat B."/>
            <person name="Grigoriev I.V."/>
            <person name="Hibbett D.S."/>
            <person name="Martin F."/>
        </authorList>
    </citation>
    <scope>NUCLEOTIDE SEQUENCE [LARGE SCALE GENOMIC DNA]</scope>
    <source>
        <strain evidence="9">MAFF 305830</strain>
    </source>
</reference>
<keyword evidence="3" id="KW-0479">Metal-binding</keyword>
<evidence type="ECO:0000313" key="9">
    <source>
        <dbReference type="Proteomes" id="UP000054097"/>
    </source>
</evidence>
<dbReference type="PANTHER" id="PTHR22726">
    <property type="entry name" value="METALLOENDOPEPTIDASE OMA1"/>
    <property type="match status" value="1"/>
</dbReference>
<dbReference type="InterPro" id="IPR001915">
    <property type="entry name" value="Peptidase_M48"/>
</dbReference>
<name>A0A0C3BN00_SERVB</name>
<feature type="domain" description="Peptidase M48" evidence="7">
    <location>
        <begin position="178"/>
        <end position="458"/>
    </location>
</feature>
<dbReference type="EMBL" id="KN824278">
    <property type="protein sequence ID" value="KIM33479.1"/>
    <property type="molecule type" value="Genomic_DNA"/>
</dbReference>
<evidence type="ECO:0000256" key="4">
    <source>
        <dbReference type="ARBA" id="ARBA00022801"/>
    </source>
</evidence>
<dbReference type="GO" id="GO:0034982">
    <property type="term" value="P:mitochondrial protein processing"/>
    <property type="evidence" value="ECO:0007669"/>
    <property type="project" value="TreeGrafter"/>
</dbReference>
<evidence type="ECO:0000313" key="8">
    <source>
        <dbReference type="EMBL" id="KIM33479.1"/>
    </source>
</evidence>
<gene>
    <name evidence="8" type="ORF">M408DRAFT_326188</name>
</gene>
<evidence type="ECO:0000256" key="2">
    <source>
        <dbReference type="ARBA" id="ARBA00022670"/>
    </source>
</evidence>
<dbReference type="GO" id="GO:0046872">
    <property type="term" value="F:metal ion binding"/>
    <property type="evidence" value="ECO:0007669"/>
    <property type="project" value="UniProtKB-KW"/>
</dbReference>
<protein>
    <recommendedName>
        <fullName evidence="7">Peptidase M48 domain-containing protein</fullName>
    </recommendedName>
</protein>
<dbReference type="GO" id="GO:0004222">
    <property type="term" value="F:metalloendopeptidase activity"/>
    <property type="evidence" value="ECO:0007669"/>
    <property type="project" value="InterPro"/>
</dbReference>
<dbReference type="InterPro" id="IPR051156">
    <property type="entry name" value="Mito/Outer_Membr_Metalloprot"/>
</dbReference>
<evidence type="ECO:0000256" key="3">
    <source>
        <dbReference type="ARBA" id="ARBA00022723"/>
    </source>
</evidence>
<keyword evidence="6" id="KW-0482">Metalloprotease</keyword>
<dbReference type="GO" id="GO:0005743">
    <property type="term" value="C:mitochondrial inner membrane"/>
    <property type="evidence" value="ECO:0007669"/>
    <property type="project" value="TreeGrafter"/>
</dbReference>
<dbReference type="PANTHER" id="PTHR22726:SF18">
    <property type="entry name" value="PEPTIDASE M48 DOMAIN-CONTAINING PROTEIN"/>
    <property type="match status" value="1"/>
</dbReference>
<evidence type="ECO:0000256" key="1">
    <source>
        <dbReference type="ARBA" id="ARBA00001947"/>
    </source>
</evidence>
<dbReference type="Pfam" id="PF01435">
    <property type="entry name" value="Peptidase_M48"/>
    <property type="match status" value="1"/>
</dbReference>
<keyword evidence="9" id="KW-1185">Reference proteome</keyword>
<dbReference type="OrthoDB" id="7464992at2759"/>
<comment type="cofactor">
    <cofactor evidence="1">
        <name>Zn(2+)</name>
        <dbReference type="ChEBI" id="CHEBI:29105"/>
    </cofactor>
</comment>
<accession>A0A0C3BN00</accession>
<keyword evidence="5" id="KW-0862">Zinc</keyword>
<sequence>MERTPVTGRWRLILLSPEEERGVSADLAGDGWRDAVAQILTEGDTEPLPRVIPPSDWRTQWVLQTWRLLESVVPLLQADDEEVRRTFDQRARDIASEEHMRAAPYPPPSQYALLPRPRATTLIHAIAPCVSDMSETEASVMISPPYAAKGQRTAGITDSHPARHLGPQDPPAHTQLGPPYSVLLVEKPNSANAFSYGFGPDGAGGVVVYSGFLDEILKKTQGGPVSLEPSVSQPPTSGGLGLLSFFTGSPTPPKPITTQSPYISPAEYTPTPEQTNQLAILLAHEMAHLVLSHHLETLSSNSILVPTVVGMLADLTRTLAFPFTMIFGPFVNDALFEVSKLGTGEVVKSSEACRVKGLEIEADLVGARLLAYAGFDARAAAQFWEEREAKDTCADTQKKATPAVSGTSETNALAQIAEWLPFKWPHREGETAGTWFTHGNSEASGHPISAERGARLRAELKRWEKEREKHVKSLMDNEAARPAAA</sequence>
<evidence type="ECO:0000256" key="6">
    <source>
        <dbReference type="ARBA" id="ARBA00023049"/>
    </source>
</evidence>
<keyword evidence="2" id="KW-0645">Protease</keyword>
<organism evidence="8 9">
    <name type="scientific">Serendipita vermifera MAFF 305830</name>
    <dbReference type="NCBI Taxonomy" id="933852"/>
    <lineage>
        <taxon>Eukaryota</taxon>
        <taxon>Fungi</taxon>
        <taxon>Dikarya</taxon>
        <taxon>Basidiomycota</taxon>
        <taxon>Agaricomycotina</taxon>
        <taxon>Agaricomycetes</taxon>
        <taxon>Sebacinales</taxon>
        <taxon>Serendipitaceae</taxon>
        <taxon>Serendipita</taxon>
    </lineage>
</organism>
<keyword evidence="4" id="KW-0378">Hydrolase</keyword>
<proteinExistence type="predicted"/>
<dbReference type="GO" id="GO:0006515">
    <property type="term" value="P:protein quality control for misfolded or incompletely synthesized proteins"/>
    <property type="evidence" value="ECO:0007669"/>
    <property type="project" value="TreeGrafter"/>
</dbReference>
<evidence type="ECO:0000259" key="7">
    <source>
        <dbReference type="Pfam" id="PF01435"/>
    </source>
</evidence>
<dbReference type="AlphaFoldDB" id="A0A0C3BN00"/>
<reference evidence="8 9" key="1">
    <citation type="submission" date="2014-04" db="EMBL/GenBank/DDBJ databases">
        <authorList>
            <consortium name="DOE Joint Genome Institute"/>
            <person name="Kuo A."/>
            <person name="Zuccaro A."/>
            <person name="Kohler A."/>
            <person name="Nagy L.G."/>
            <person name="Floudas D."/>
            <person name="Copeland A."/>
            <person name="Barry K.W."/>
            <person name="Cichocki N."/>
            <person name="Veneault-Fourrey C."/>
            <person name="LaButti K."/>
            <person name="Lindquist E.A."/>
            <person name="Lipzen A."/>
            <person name="Lundell T."/>
            <person name="Morin E."/>
            <person name="Murat C."/>
            <person name="Sun H."/>
            <person name="Tunlid A."/>
            <person name="Henrissat B."/>
            <person name="Grigoriev I.V."/>
            <person name="Hibbett D.S."/>
            <person name="Martin F."/>
            <person name="Nordberg H.P."/>
            <person name="Cantor M.N."/>
            <person name="Hua S.X."/>
        </authorList>
    </citation>
    <scope>NUCLEOTIDE SEQUENCE [LARGE SCALE GENOMIC DNA]</scope>
    <source>
        <strain evidence="8 9">MAFF 305830</strain>
    </source>
</reference>
<dbReference type="Proteomes" id="UP000054097">
    <property type="component" value="Unassembled WGS sequence"/>
</dbReference>
<evidence type="ECO:0000256" key="5">
    <source>
        <dbReference type="ARBA" id="ARBA00022833"/>
    </source>
</evidence>